<evidence type="ECO:0000256" key="2">
    <source>
        <dbReference type="ARBA" id="ARBA00022490"/>
    </source>
</evidence>
<dbReference type="GO" id="GO:0005524">
    <property type="term" value="F:ATP binding"/>
    <property type="evidence" value="ECO:0007669"/>
    <property type="project" value="UniProtKB-KW"/>
</dbReference>
<reference evidence="6 7" key="1">
    <citation type="submission" date="2016-09" db="EMBL/GenBank/DDBJ databases">
        <title>Streptomyces rubrolavendulae MJM4426 Genome sequencing and assembly.</title>
        <authorList>
            <person name="Kim J.-G."/>
        </authorList>
    </citation>
    <scope>NUCLEOTIDE SEQUENCE [LARGE SCALE GENOMIC DNA]</scope>
    <source>
        <strain evidence="6 7">MJM4426</strain>
    </source>
</reference>
<dbReference type="InterPro" id="IPR056546">
    <property type="entry name" value="MreB_MamK-like"/>
</dbReference>
<keyword evidence="4" id="KW-0067">ATP-binding</keyword>
<dbReference type="SUPFAM" id="SSF53067">
    <property type="entry name" value="Actin-like ATPase domain"/>
    <property type="match status" value="1"/>
</dbReference>
<keyword evidence="2" id="KW-0963">Cytoplasm</keyword>
<dbReference type="PATRIC" id="fig|285473.5.peg.5048"/>
<protein>
    <submittedName>
        <fullName evidence="6">MreB/Mbl protein</fullName>
    </submittedName>
</protein>
<comment type="subcellular location">
    <subcellularLocation>
        <location evidence="1">Cytoplasm</location>
    </subcellularLocation>
</comment>
<evidence type="ECO:0000313" key="6">
    <source>
        <dbReference type="EMBL" id="AOT61899.1"/>
    </source>
</evidence>
<dbReference type="AlphaFoldDB" id="A0A1D8G8X0"/>
<keyword evidence="3" id="KW-0547">Nucleotide-binding</keyword>
<evidence type="ECO:0000256" key="5">
    <source>
        <dbReference type="SAM" id="MobiDB-lite"/>
    </source>
</evidence>
<dbReference type="OrthoDB" id="4323471at2"/>
<feature type="region of interest" description="Disordered" evidence="5">
    <location>
        <begin position="260"/>
        <end position="302"/>
    </location>
</feature>
<dbReference type="GO" id="GO:0005737">
    <property type="term" value="C:cytoplasm"/>
    <property type="evidence" value="ECO:0007669"/>
    <property type="project" value="UniProtKB-SubCell"/>
</dbReference>
<evidence type="ECO:0000256" key="4">
    <source>
        <dbReference type="ARBA" id="ARBA00022840"/>
    </source>
</evidence>
<keyword evidence="7" id="KW-1185">Reference proteome</keyword>
<dbReference type="EMBL" id="CP017316">
    <property type="protein sequence ID" value="AOT61899.1"/>
    <property type="molecule type" value="Genomic_DNA"/>
</dbReference>
<dbReference type="GeneID" id="33068262"/>
<evidence type="ECO:0000256" key="3">
    <source>
        <dbReference type="ARBA" id="ARBA00022741"/>
    </source>
</evidence>
<gene>
    <name evidence="6" type="ORF">A4G23_04790</name>
</gene>
<name>A0A1D8G8X0_9ACTN</name>
<dbReference type="PANTHER" id="PTHR42749:SF1">
    <property type="entry name" value="CELL SHAPE-DETERMINING PROTEIN MREB"/>
    <property type="match status" value="1"/>
</dbReference>
<dbReference type="Gene3D" id="3.30.420.40">
    <property type="match status" value="1"/>
</dbReference>
<dbReference type="InterPro" id="IPR043129">
    <property type="entry name" value="ATPase_NBD"/>
</dbReference>
<evidence type="ECO:0000313" key="7">
    <source>
        <dbReference type="Proteomes" id="UP000095349"/>
    </source>
</evidence>
<dbReference type="STRING" id="285473.A4G23_04790"/>
<dbReference type="PANTHER" id="PTHR42749">
    <property type="entry name" value="CELL SHAPE-DETERMINING PROTEIN MREB"/>
    <property type="match status" value="1"/>
</dbReference>
<dbReference type="KEGG" id="srn:A4G23_04790"/>
<evidence type="ECO:0000256" key="1">
    <source>
        <dbReference type="ARBA" id="ARBA00004496"/>
    </source>
</evidence>
<organism evidence="6 7">
    <name type="scientific">Streptomyces rubrolavendulae</name>
    <dbReference type="NCBI Taxonomy" id="285473"/>
    <lineage>
        <taxon>Bacteria</taxon>
        <taxon>Bacillati</taxon>
        <taxon>Actinomycetota</taxon>
        <taxon>Actinomycetes</taxon>
        <taxon>Kitasatosporales</taxon>
        <taxon>Streptomycetaceae</taxon>
        <taxon>Streptomyces</taxon>
    </lineage>
</organism>
<dbReference type="Pfam" id="PF06723">
    <property type="entry name" value="MreB_Mbl"/>
    <property type="match status" value="1"/>
</dbReference>
<sequence length="302" mass="30550">MSGCRPAARSGPAPRPRPAAAGARRHGPGLAVELGSARTRVWAPGRGAVLDVPTVAFPAGGGVSYPVRRGAVVDPEGAARMLHRLLGHRIPPGARPLIVLAVPVLGGVEHRAAALTALRVLRPRRVLTVPAARAAALGAAADLSGPLLVVDVGAHLTEVALLTGGAVVNAYRALLGTADLDAGTTPDDLADAAADMVTDMFRADRTPRSAEALRRGILLTGGGALRPETAAGLGARLRAPVRAAPAPHTAAVRGAATTLVPDARNTPDTPDALHAPDALNAPYVPNAPHVPNASDIPDVPEP</sequence>
<dbReference type="Proteomes" id="UP000095349">
    <property type="component" value="Chromosome"/>
</dbReference>
<accession>A0A1D8G8X0</accession>
<feature type="region of interest" description="Disordered" evidence="5">
    <location>
        <begin position="1"/>
        <end position="26"/>
    </location>
</feature>
<proteinExistence type="predicted"/>
<feature type="compositionally biased region" description="Low complexity" evidence="5">
    <location>
        <begin position="1"/>
        <end position="22"/>
    </location>
</feature>